<evidence type="ECO:0000313" key="2">
    <source>
        <dbReference type="Proteomes" id="UP000632454"/>
    </source>
</evidence>
<organism evidence="1 2">
    <name type="scientific">Williamsia phyllosphaerae</name>
    <dbReference type="NCBI Taxonomy" id="885042"/>
    <lineage>
        <taxon>Bacteria</taxon>
        <taxon>Bacillati</taxon>
        <taxon>Actinomycetota</taxon>
        <taxon>Actinomycetes</taxon>
        <taxon>Mycobacteriales</taxon>
        <taxon>Nocardiaceae</taxon>
        <taxon>Williamsia</taxon>
    </lineage>
</organism>
<accession>A0ABQ1UWL7</accession>
<dbReference type="RefSeq" id="WP_188490043.1">
    <property type="nucleotide sequence ID" value="NZ_BMCS01000001.1"/>
</dbReference>
<proteinExistence type="predicted"/>
<name>A0ABQ1UWL7_9NOCA</name>
<reference evidence="2" key="1">
    <citation type="journal article" date="2019" name="Int. J. Syst. Evol. Microbiol.">
        <title>The Global Catalogue of Microorganisms (GCM) 10K type strain sequencing project: providing services to taxonomists for standard genome sequencing and annotation.</title>
        <authorList>
            <consortium name="The Broad Institute Genomics Platform"/>
            <consortium name="The Broad Institute Genome Sequencing Center for Infectious Disease"/>
            <person name="Wu L."/>
            <person name="Ma J."/>
        </authorList>
    </citation>
    <scope>NUCLEOTIDE SEQUENCE [LARGE SCALE GENOMIC DNA]</scope>
    <source>
        <strain evidence="2">CCM 7855</strain>
    </source>
</reference>
<dbReference type="Proteomes" id="UP000632454">
    <property type="component" value="Unassembled WGS sequence"/>
</dbReference>
<gene>
    <name evidence="1" type="ORF">GCM10007298_25590</name>
</gene>
<evidence type="ECO:0000313" key="1">
    <source>
        <dbReference type="EMBL" id="GGF28662.1"/>
    </source>
</evidence>
<dbReference type="EMBL" id="BMCS01000001">
    <property type="protein sequence ID" value="GGF28662.1"/>
    <property type="molecule type" value="Genomic_DNA"/>
</dbReference>
<dbReference type="Pfam" id="PF13578">
    <property type="entry name" value="Methyltransf_24"/>
    <property type="match status" value="1"/>
</dbReference>
<dbReference type="Gene3D" id="3.40.50.150">
    <property type="entry name" value="Vaccinia Virus protein VP39"/>
    <property type="match status" value="1"/>
</dbReference>
<dbReference type="InterPro" id="IPR029063">
    <property type="entry name" value="SAM-dependent_MTases_sf"/>
</dbReference>
<keyword evidence="2" id="KW-1185">Reference proteome</keyword>
<evidence type="ECO:0008006" key="3">
    <source>
        <dbReference type="Google" id="ProtNLM"/>
    </source>
</evidence>
<sequence length="263" mass="28616">MQRTFDGYARVGHRLVQGWAQREVFALLRLIDTQQRDRGITGGVAEIGVHHGQLFIGMDLLLRDGEKSVAIDIFGDQDLNIDASGKGDRARFVRNVERFAGADGVEIHQGDSTVVTPEELTALAGDRIRLFSVDGGHTEEVVLSDMTLAEETLSAGGVVVADDVFNAAWPEVVVGTLRYLERPTALAPFAIGYNKVFFADADHSDDYRAAITAQYQDRALFHCRASSFAGHPVVLIADVAKTPRELLARSSVARSIHGRLTGS</sequence>
<comment type="caution">
    <text evidence="1">The sequence shown here is derived from an EMBL/GenBank/DDBJ whole genome shotgun (WGS) entry which is preliminary data.</text>
</comment>
<dbReference type="SUPFAM" id="SSF53335">
    <property type="entry name" value="S-adenosyl-L-methionine-dependent methyltransferases"/>
    <property type="match status" value="1"/>
</dbReference>
<protein>
    <recommendedName>
        <fullName evidence="3">Class I SAM-dependent methyltransferase</fullName>
    </recommendedName>
</protein>